<protein>
    <recommendedName>
        <fullName evidence="4">Germination protease</fullName>
        <ecNumber evidence="4">3.4.24.78</ecNumber>
    </recommendedName>
    <alternativeName>
        <fullName evidence="4">GPR endopeptidase</fullName>
    </alternativeName>
    <alternativeName>
        <fullName evidence="4">Germination proteinase</fullName>
    </alternativeName>
    <alternativeName>
        <fullName evidence="4">Spore protease</fullName>
    </alternativeName>
</protein>
<evidence type="ECO:0000256" key="2">
    <source>
        <dbReference type="ARBA" id="ARBA00022801"/>
    </source>
</evidence>
<dbReference type="AlphaFoldDB" id="A0AAU7VI69"/>
<dbReference type="InterPro" id="IPR005080">
    <property type="entry name" value="Peptidase_A25"/>
</dbReference>
<accession>A0AAU7VI69</accession>
<comment type="function">
    <text evidence="4">Initiates the rapid degradation of small, acid-soluble proteins during spore germination.</text>
</comment>
<name>A0AAU7VI69_9FIRM</name>
<keyword evidence="2 4" id="KW-0378">Hydrolase</keyword>
<proteinExistence type="inferred from homology"/>
<dbReference type="GO" id="GO:0009847">
    <property type="term" value="P:spore germination"/>
    <property type="evidence" value="ECO:0007669"/>
    <property type="project" value="UniProtKB-UniRule"/>
</dbReference>
<comment type="PTM">
    <text evidence="4">Autoproteolytically processed. The inactive tetrameric zymogen termed p46 autoprocesses to a smaller form termed p41, which is active only during spore germination.</text>
</comment>
<sequence>MSKINFRTDLAIEAHEYVATQTPQGVNGVNVQDQNHNDHFVKRVNISTPQASQQMGKQMGRYITLEMPEFRKKNTEFEERVSQTFAHELNSMLPKSPNQNVLIVGLGNWNVTPDALGPKVIDRLLITRHLKAMMPNRFNNNDYQTVSALAPGVLGLTGIETSEVIEGVVRQTQPDYIIAIDALAARDVSRLNTTIQIADTGIHPGSGVGNKRKGITKEDLGVDVIAIGVPTVVDAVTVTSDTIEMVTNTVAENSPNGQGQQFYQALNSLNGQQKEQLIAEVLNQNLGSLIVTPKEIDRLIEDISDVVAGGINAALHPIIDYQDATKHLY</sequence>
<dbReference type="GO" id="GO:0006508">
    <property type="term" value="P:proteolysis"/>
    <property type="evidence" value="ECO:0007669"/>
    <property type="project" value="UniProtKB-UniRule"/>
</dbReference>
<organism evidence="5">
    <name type="scientific">Proteinivorax tanatarense</name>
    <dbReference type="NCBI Taxonomy" id="1260629"/>
    <lineage>
        <taxon>Bacteria</taxon>
        <taxon>Bacillati</taxon>
        <taxon>Bacillota</taxon>
        <taxon>Clostridia</taxon>
        <taxon>Eubacteriales</taxon>
        <taxon>Proteinivoracaceae</taxon>
        <taxon>Proteinivorax</taxon>
    </lineage>
</organism>
<comment type="similarity">
    <text evidence="4">Belongs to the peptidase A25 family.</text>
</comment>
<gene>
    <name evidence="4 5" type="primary">gpr</name>
    <name evidence="5" type="ORF">PRVXT_001748</name>
</gene>
<dbReference type="Gene3D" id="3.40.50.1450">
    <property type="entry name" value="HybD-like"/>
    <property type="match status" value="1"/>
</dbReference>
<dbReference type="PIRSF" id="PIRSF019549">
    <property type="entry name" value="Peptidase_A25"/>
    <property type="match status" value="1"/>
</dbReference>
<comment type="catalytic activity">
    <reaction evidence="4">
        <text>Endopeptidase action with P4 Glu or Asp, P1 preferably Glu &gt; Asp, P1' hydrophobic and P2' Ala.</text>
        <dbReference type="EC" id="3.4.24.78"/>
    </reaction>
</comment>
<comment type="subunit">
    <text evidence="4">Homotetramer.</text>
</comment>
<dbReference type="SUPFAM" id="SSF53163">
    <property type="entry name" value="HybD-like"/>
    <property type="match status" value="1"/>
</dbReference>
<evidence type="ECO:0000313" key="5">
    <source>
        <dbReference type="EMBL" id="XBX73747.1"/>
    </source>
</evidence>
<feature type="chain" id="PRO_5043067028" description="Germination protease" evidence="4">
    <location>
        <begin position="10"/>
        <end position="329"/>
    </location>
</feature>
<dbReference type="HAMAP" id="MF_00626">
    <property type="entry name" value="Germination_prot"/>
    <property type="match status" value="1"/>
</dbReference>
<keyword evidence="3 4" id="KW-0865">Zymogen</keyword>
<dbReference type="RefSeq" id="WP_350342509.1">
    <property type="nucleotide sequence ID" value="NZ_CP158367.1"/>
</dbReference>
<dbReference type="Pfam" id="PF03418">
    <property type="entry name" value="Peptidase_A25"/>
    <property type="match status" value="2"/>
</dbReference>
<dbReference type="GO" id="GO:0004222">
    <property type="term" value="F:metalloendopeptidase activity"/>
    <property type="evidence" value="ECO:0007669"/>
    <property type="project" value="UniProtKB-UniRule"/>
</dbReference>
<evidence type="ECO:0000256" key="4">
    <source>
        <dbReference type="HAMAP-Rule" id="MF_00626"/>
    </source>
</evidence>
<feature type="propeptide" id="PRO_5043067027" evidence="4">
    <location>
        <begin position="1"/>
        <end position="9"/>
    </location>
</feature>
<keyword evidence="1 4" id="KW-0645">Protease</keyword>
<reference evidence="5" key="1">
    <citation type="journal article" date="2013" name="Extremophiles">
        <title>Proteinivorax tanatarense gen. nov., sp. nov., an anaerobic, haloalkaliphilic, proteolytic bacterium isolated from a decaying algal bloom, and proposal of Proteinivoraceae fam. nov.</title>
        <authorList>
            <person name="Kevbrin V."/>
            <person name="Boltyanskaya Y."/>
            <person name="Zhilina T."/>
            <person name="Kolganova T."/>
            <person name="Lavrentjeva E."/>
            <person name="Kuznetsov B."/>
        </authorList>
    </citation>
    <scope>NUCLEOTIDE SEQUENCE</scope>
    <source>
        <strain evidence="5">Z-910T</strain>
    </source>
</reference>
<evidence type="ECO:0000256" key="1">
    <source>
        <dbReference type="ARBA" id="ARBA00022670"/>
    </source>
</evidence>
<reference evidence="5" key="2">
    <citation type="submission" date="2024-06" db="EMBL/GenBank/DDBJ databases">
        <authorList>
            <person name="Petrova K.O."/>
            <person name="Toshchakov S.V."/>
            <person name="Boltjanskaja Y.V."/>
            <person name="Kevbrin V."/>
        </authorList>
    </citation>
    <scope>NUCLEOTIDE SEQUENCE</scope>
    <source>
        <strain evidence="5">Z-910T</strain>
    </source>
</reference>
<dbReference type="NCBIfam" id="TIGR01441">
    <property type="entry name" value="GPR"/>
    <property type="match status" value="1"/>
</dbReference>
<evidence type="ECO:0000256" key="3">
    <source>
        <dbReference type="ARBA" id="ARBA00023145"/>
    </source>
</evidence>
<dbReference type="EC" id="3.4.24.78" evidence="4"/>
<dbReference type="InterPro" id="IPR023430">
    <property type="entry name" value="Pept_HybD-like_dom_sf"/>
</dbReference>
<dbReference type="EMBL" id="CP158367">
    <property type="protein sequence ID" value="XBX73747.1"/>
    <property type="molecule type" value="Genomic_DNA"/>
</dbReference>